<keyword evidence="6" id="KW-0653">Protein transport</keyword>
<dbReference type="GO" id="GO:0006606">
    <property type="term" value="P:protein import into nucleus"/>
    <property type="evidence" value="ECO:0007669"/>
    <property type="project" value="InterPro"/>
</dbReference>
<dbReference type="Pfam" id="PF03810">
    <property type="entry name" value="IBN_N"/>
    <property type="match status" value="1"/>
</dbReference>
<feature type="domain" description="Importin N-terminal" evidence="8">
    <location>
        <begin position="27"/>
        <end position="98"/>
    </location>
</feature>
<evidence type="ECO:0000256" key="4">
    <source>
        <dbReference type="ARBA" id="ARBA00022490"/>
    </source>
</evidence>
<evidence type="ECO:0000259" key="8">
    <source>
        <dbReference type="PROSITE" id="PS50166"/>
    </source>
</evidence>
<keyword evidence="3" id="KW-0813">Transport</keyword>
<dbReference type="AlphaFoldDB" id="A0A165EMY1"/>
<dbReference type="InterPro" id="IPR011989">
    <property type="entry name" value="ARM-like"/>
</dbReference>
<dbReference type="Gene3D" id="1.25.10.10">
    <property type="entry name" value="Leucine-rich Repeat Variant"/>
    <property type="match status" value="2"/>
</dbReference>
<dbReference type="FunCoup" id="A0A165EMY1">
    <property type="interactions" value="695"/>
</dbReference>
<evidence type="ECO:0000256" key="5">
    <source>
        <dbReference type="ARBA" id="ARBA00022737"/>
    </source>
</evidence>
<sequence length="1096" mass="119973">MQPTFLQNLHGLLEQATAPDTVAIKAATATLNKEYYKNPQCIAALFEIIATSPNDAVRQLAAVELRKRVNADDNKLWIALPQEVRATIKQKSPQIVIAESKPLVRHSTARAMSAIANFELPLGQWPDLLAFLEQSCASPTASHREVGIYIMQTILETIVEQPQYTKQMPSFMQLFGRLLQDPESLEVRVTTIRCLGILAEYLSETDKEDIKIYASYLPGMITVLGQCIAESDENNARHIFDVLETLLIIEAPIIGRHTADFVQAFVQWANDKSVMTELRIMALNSLNWVVEYKKSKVQSQNMAPHIIESLIPAIGEPEDDLDGESVYRSALRVLDELALKLPPSQTVCPNPAQLLAACYHLPDPENSFGAVRRGCGQEIVISVENCETVQMTPYLQKSLWSVAESALCDVTCAIKTILVNIQNRQEILLLPSRVAVARALWRLFVVGNAVTQRPDATTALDSLLEALPDVIDQYLPVLMERFVFLLDNAPIKVKTLVAGAIGSAAHAAREKFLTYFAPIMQKFDPFLSLGDEGDEGELHGMAIDAIGTFAEAVGKEAFAPFFQPMMAKSFQALETTKSPRLRECCFLLWGVLARVFDDEFAPFLPRCLPPLLKSCKQLEIGEEGEEENGQTPNNAIVVEEEDDILGDDDADNALLEVNSALTVEKEIAVDTLGTLFVATKQAFLPFVEECTLVLVEILDHYYEGIRKAGTNSLLEFVQTFYRLSDPQPWTPSGTVSTPLHQNVKDMIQHTLPALLAMYQTEDDKEVVTTLFSGLAETLTLIGPAFIEGSSVPRASVIDPTPLSSAPVPHLESIINMVSSVLEKKSLCQNDPDEEQGGDDADDEQAELDSVLIQSAGDLVAALAVALGPDFGRLFQAFFPKISRYYKKKSSLMDRSSSIGVLAEVLAGMKAAVTPFTQDVLQLLSKALNDPEPEVVNNACFAVGLVIEHSEVDLTSQYLPLLGTLRPLFNPPEGAKAPVYTARDNAAGAVARMIIRNSAAVPLDQVLPVLISILPLEADPVENKTVFRALLTLLHTNAAPVMAHIDALLPAIAKVLDPNADDNIGDEVRAGLIEVVSRLNQQDAAKIQAAGLSAFVR</sequence>
<evidence type="ECO:0000256" key="2">
    <source>
        <dbReference type="ARBA" id="ARBA00004496"/>
    </source>
</evidence>
<keyword evidence="4" id="KW-0963">Cytoplasm</keyword>
<evidence type="ECO:0000256" key="1">
    <source>
        <dbReference type="ARBA" id="ARBA00004123"/>
    </source>
</evidence>
<proteinExistence type="predicted"/>
<dbReference type="GO" id="GO:0005737">
    <property type="term" value="C:cytoplasm"/>
    <property type="evidence" value="ECO:0007669"/>
    <property type="project" value="UniProtKB-SubCell"/>
</dbReference>
<dbReference type="Pfam" id="PF25780">
    <property type="entry name" value="TPR_IPO5"/>
    <property type="match status" value="1"/>
</dbReference>
<reference evidence="9 10" key="1">
    <citation type="journal article" date="2016" name="Mol. Biol. Evol.">
        <title>Comparative Genomics of Early-Diverging Mushroom-Forming Fungi Provides Insights into the Origins of Lignocellulose Decay Capabilities.</title>
        <authorList>
            <person name="Nagy L.G."/>
            <person name="Riley R."/>
            <person name="Tritt A."/>
            <person name="Adam C."/>
            <person name="Daum C."/>
            <person name="Floudas D."/>
            <person name="Sun H."/>
            <person name="Yadav J.S."/>
            <person name="Pangilinan J."/>
            <person name="Larsson K.H."/>
            <person name="Matsuura K."/>
            <person name="Barry K."/>
            <person name="Labutti K."/>
            <person name="Kuo R."/>
            <person name="Ohm R.A."/>
            <person name="Bhattacharya S.S."/>
            <person name="Shirouzu T."/>
            <person name="Yoshinaga Y."/>
            <person name="Martin F.M."/>
            <person name="Grigoriev I.V."/>
            <person name="Hibbett D.S."/>
        </authorList>
    </citation>
    <scope>NUCLEOTIDE SEQUENCE [LARGE SCALE GENOMIC DNA]</scope>
    <source>
        <strain evidence="9 10">HHB12029</strain>
    </source>
</reference>
<protein>
    <submittedName>
        <fullName evidence="9">ARM repeat-containing protein</fullName>
    </submittedName>
</protein>
<dbReference type="SMART" id="SM00913">
    <property type="entry name" value="IBN_N"/>
    <property type="match status" value="1"/>
</dbReference>
<dbReference type="EMBL" id="KV426129">
    <property type="protein sequence ID" value="KZV87315.1"/>
    <property type="molecule type" value="Genomic_DNA"/>
</dbReference>
<dbReference type="GO" id="GO:0031267">
    <property type="term" value="F:small GTPase binding"/>
    <property type="evidence" value="ECO:0007669"/>
    <property type="project" value="InterPro"/>
</dbReference>
<keyword evidence="7" id="KW-0539">Nucleus</keyword>
<evidence type="ECO:0000256" key="6">
    <source>
        <dbReference type="ARBA" id="ARBA00022927"/>
    </source>
</evidence>
<dbReference type="SUPFAM" id="SSF48371">
    <property type="entry name" value="ARM repeat"/>
    <property type="match status" value="2"/>
</dbReference>
<name>A0A165EMY1_EXIGL</name>
<keyword evidence="10" id="KW-1185">Reference proteome</keyword>
<accession>A0A165EMY1</accession>
<dbReference type="PANTHER" id="PTHR10527">
    <property type="entry name" value="IMPORTIN BETA"/>
    <property type="match status" value="1"/>
</dbReference>
<evidence type="ECO:0000313" key="9">
    <source>
        <dbReference type="EMBL" id="KZV87315.1"/>
    </source>
</evidence>
<evidence type="ECO:0000256" key="3">
    <source>
        <dbReference type="ARBA" id="ARBA00022448"/>
    </source>
</evidence>
<organism evidence="9 10">
    <name type="scientific">Exidia glandulosa HHB12029</name>
    <dbReference type="NCBI Taxonomy" id="1314781"/>
    <lineage>
        <taxon>Eukaryota</taxon>
        <taxon>Fungi</taxon>
        <taxon>Dikarya</taxon>
        <taxon>Basidiomycota</taxon>
        <taxon>Agaricomycotina</taxon>
        <taxon>Agaricomycetes</taxon>
        <taxon>Auriculariales</taxon>
        <taxon>Exidiaceae</taxon>
        <taxon>Exidia</taxon>
    </lineage>
</organism>
<comment type="subcellular location">
    <subcellularLocation>
        <location evidence="2">Cytoplasm</location>
    </subcellularLocation>
    <subcellularLocation>
        <location evidence="1">Nucleus</location>
    </subcellularLocation>
</comment>
<dbReference type="OrthoDB" id="7862313at2759"/>
<dbReference type="Proteomes" id="UP000077266">
    <property type="component" value="Unassembled WGS sequence"/>
</dbReference>
<dbReference type="InterPro" id="IPR016024">
    <property type="entry name" value="ARM-type_fold"/>
</dbReference>
<dbReference type="InParanoid" id="A0A165EMY1"/>
<evidence type="ECO:0000313" key="10">
    <source>
        <dbReference type="Proteomes" id="UP000077266"/>
    </source>
</evidence>
<dbReference type="PROSITE" id="PS50166">
    <property type="entry name" value="IMPORTIN_B_NT"/>
    <property type="match status" value="1"/>
</dbReference>
<evidence type="ECO:0000256" key="7">
    <source>
        <dbReference type="ARBA" id="ARBA00023242"/>
    </source>
</evidence>
<keyword evidence="5" id="KW-0677">Repeat</keyword>
<dbReference type="InterPro" id="IPR001494">
    <property type="entry name" value="Importin-beta_N"/>
</dbReference>
<dbReference type="InterPro" id="IPR057672">
    <property type="entry name" value="TPR_IPO4/5"/>
</dbReference>
<dbReference type="STRING" id="1314781.A0A165EMY1"/>
<dbReference type="InterPro" id="IPR040122">
    <property type="entry name" value="Importin_beta"/>
</dbReference>
<gene>
    <name evidence="9" type="ORF">EXIGLDRAFT_652278</name>
</gene>